<evidence type="ECO:0000256" key="3">
    <source>
        <dbReference type="ARBA" id="ARBA00022705"/>
    </source>
</evidence>
<evidence type="ECO:0000256" key="2">
    <source>
        <dbReference type="ARBA" id="ARBA00022515"/>
    </source>
</evidence>
<dbReference type="EMBL" id="FOTW01000026">
    <property type="protein sequence ID" value="SFM64023.1"/>
    <property type="molecule type" value="Genomic_DNA"/>
</dbReference>
<feature type="domain" description="SF4 helicase" evidence="13">
    <location>
        <begin position="179"/>
        <end position="445"/>
    </location>
</feature>
<dbReference type="SMART" id="SM00382">
    <property type="entry name" value="AAA"/>
    <property type="match status" value="1"/>
</dbReference>
<proteinExistence type="inferred from homology"/>
<evidence type="ECO:0000256" key="12">
    <source>
        <dbReference type="SAM" id="MobiDB-lite"/>
    </source>
</evidence>
<gene>
    <name evidence="14" type="ORF">SAMN02982985_04786</name>
</gene>
<keyword evidence="3" id="KW-0235">DNA replication</keyword>
<evidence type="ECO:0000256" key="8">
    <source>
        <dbReference type="ARBA" id="ARBA00023125"/>
    </source>
</evidence>
<evidence type="ECO:0000256" key="1">
    <source>
        <dbReference type="ARBA" id="ARBA00008428"/>
    </source>
</evidence>
<dbReference type="GO" id="GO:0005829">
    <property type="term" value="C:cytosol"/>
    <property type="evidence" value="ECO:0007669"/>
    <property type="project" value="TreeGrafter"/>
</dbReference>
<dbReference type="GO" id="GO:0003677">
    <property type="term" value="F:DNA binding"/>
    <property type="evidence" value="ECO:0007669"/>
    <property type="project" value="UniProtKB-KW"/>
</dbReference>
<accession>A0A1I4SIA1</accession>
<dbReference type="RefSeq" id="WP_093390217.1">
    <property type="nucleotide sequence ID" value="NZ_FOTW01000026.1"/>
</dbReference>
<dbReference type="GO" id="GO:1990077">
    <property type="term" value="C:primosome complex"/>
    <property type="evidence" value="ECO:0007669"/>
    <property type="project" value="UniProtKB-KW"/>
</dbReference>
<dbReference type="EC" id="5.6.2.3" evidence="10"/>
<feature type="region of interest" description="Disordered" evidence="12">
    <location>
        <begin position="440"/>
        <end position="462"/>
    </location>
</feature>
<dbReference type="OrthoDB" id="8873702at2"/>
<dbReference type="SUPFAM" id="SSF48024">
    <property type="entry name" value="N-terminal domain of DnaB helicase"/>
    <property type="match status" value="1"/>
</dbReference>
<comment type="similarity">
    <text evidence="1">Belongs to the helicase family. DnaB subfamily.</text>
</comment>
<keyword evidence="2" id="KW-0639">Primosome</keyword>
<name>A0A1I4SIA1_9BURK</name>
<dbReference type="InterPro" id="IPR036185">
    <property type="entry name" value="DNA_heli_DnaB-like_N_sf"/>
</dbReference>
<dbReference type="SUPFAM" id="SSF52540">
    <property type="entry name" value="P-loop containing nucleoside triphosphate hydrolases"/>
    <property type="match status" value="1"/>
</dbReference>
<evidence type="ECO:0000313" key="14">
    <source>
        <dbReference type="EMBL" id="SFM64023.1"/>
    </source>
</evidence>
<dbReference type="InterPro" id="IPR027417">
    <property type="entry name" value="P-loop_NTPase"/>
</dbReference>
<evidence type="ECO:0000256" key="10">
    <source>
        <dbReference type="ARBA" id="ARBA00044969"/>
    </source>
</evidence>
<evidence type="ECO:0000256" key="7">
    <source>
        <dbReference type="ARBA" id="ARBA00022840"/>
    </source>
</evidence>
<dbReference type="Pfam" id="PF00772">
    <property type="entry name" value="DnaB"/>
    <property type="match status" value="1"/>
</dbReference>
<organism evidence="14 15">
    <name type="scientific">Rugamonas rubra</name>
    <dbReference type="NCBI Taxonomy" id="758825"/>
    <lineage>
        <taxon>Bacteria</taxon>
        <taxon>Pseudomonadati</taxon>
        <taxon>Pseudomonadota</taxon>
        <taxon>Betaproteobacteria</taxon>
        <taxon>Burkholderiales</taxon>
        <taxon>Oxalobacteraceae</taxon>
        <taxon>Telluria group</taxon>
        <taxon>Rugamonas</taxon>
    </lineage>
</organism>
<dbReference type="PANTHER" id="PTHR30153">
    <property type="entry name" value="REPLICATIVE DNA HELICASE DNAB"/>
    <property type="match status" value="1"/>
</dbReference>
<dbReference type="GO" id="GO:0006269">
    <property type="term" value="P:DNA replication, synthesis of primer"/>
    <property type="evidence" value="ECO:0007669"/>
    <property type="project" value="UniProtKB-KW"/>
</dbReference>
<keyword evidence="4" id="KW-0547">Nucleotide-binding</keyword>
<protein>
    <recommendedName>
        <fullName evidence="10">DNA 5'-3' helicase</fullName>
        <ecNumber evidence="10">5.6.2.3</ecNumber>
    </recommendedName>
</protein>
<dbReference type="Gene3D" id="3.40.50.300">
    <property type="entry name" value="P-loop containing nucleotide triphosphate hydrolases"/>
    <property type="match status" value="1"/>
</dbReference>
<comment type="catalytic activity">
    <reaction evidence="11">
        <text>ATP + H2O = ADP + phosphate + H(+)</text>
        <dbReference type="Rhea" id="RHEA:13065"/>
        <dbReference type="ChEBI" id="CHEBI:15377"/>
        <dbReference type="ChEBI" id="CHEBI:15378"/>
        <dbReference type="ChEBI" id="CHEBI:30616"/>
        <dbReference type="ChEBI" id="CHEBI:43474"/>
        <dbReference type="ChEBI" id="CHEBI:456216"/>
        <dbReference type="EC" id="5.6.2.3"/>
    </reaction>
</comment>
<keyword evidence="15" id="KW-1185">Reference proteome</keyword>
<dbReference type="InterPro" id="IPR003593">
    <property type="entry name" value="AAA+_ATPase"/>
</dbReference>
<dbReference type="STRING" id="758825.SAMN02982985_04786"/>
<reference evidence="14 15" key="1">
    <citation type="submission" date="2016-10" db="EMBL/GenBank/DDBJ databases">
        <authorList>
            <person name="de Groot N.N."/>
        </authorList>
    </citation>
    <scope>NUCLEOTIDE SEQUENCE [LARGE SCALE GENOMIC DNA]</scope>
    <source>
        <strain evidence="14 15">ATCC 43154</strain>
    </source>
</reference>
<dbReference type="GO" id="GO:0043139">
    <property type="term" value="F:5'-3' DNA helicase activity"/>
    <property type="evidence" value="ECO:0007669"/>
    <property type="project" value="UniProtKB-EC"/>
</dbReference>
<dbReference type="PANTHER" id="PTHR30153:SF2">
    <property type="entry name" value="REPLICATIVE DNA HELICASE"/>
    <property type="match status" value="1"/>
</dbReference>
<dbReference type="InterPro" id="IPR007693">
    <property type="entry name" value="DNA_helicase_DnaB-like_N"/>
</dbReference>
<dbReference type="Gene3D" id="1.10.860.10">
    <property type="entry name" value="DNAb Helicase, Chain A"/>
    <property type="match status" value="1"/>
</dbReference>
<dbReference type="InterPro" id="IPR016136">
    <property type="entry name" value="DNA_helicase_N/primase_C"/>
</dbReference>
<keyword evidence="9" id="KW-0413">Isomerase</keyword>
<evidence type="ECO:0000256" key="6">
    <source>
        <dbReference type="ARBA" id="ARBA00022806"/>
    </source>
</evidence>
<evidence type="ECO:0000256" key="9">
    <source>
        <dbReference type="ARBA" id="ARBA00023235"/>
    </source>
</evidence>
<evidence type="ECO:0000256" key="11">
    <source>
        <dbReference type="ARBA" id="ARBA00048954"/>
    </source>
</evidence>
<keyword evidence="8" id="KW-0238">DNA-binding</keyword>
<dbReference type="AlphaFoldDB" id="A0A1I4SIA1"/>
<keyword evidence="7" id="KW-0067">ATP-binding</keyword>
<dbReference type="Proteomes" id="UP000199470">
    <property type="component" value="Unassembled WGS sequence"/>
</dbReference>
<dbReference type="GO" id="GO:0005524">
    <property type="term" value="F:ATP binding"/>
    <property type="evidence" value="ECO:0007669"/>
    <property type="project" value="UniProtKB-KW"/>
</dbReference>
<evidence type="ECO:0000313" key="15">
    <source>
        <dbReference type="Proteomes" id="UP000199470"/>
    </source>
</evidence>
<sequence>MNMNDQQHLAVPPHSIEAEHAVLGGLMRFNEGFDRLGDLQGKHFYRADHGEIFAEIVRLVSKGGSADVITVLAAMQARGAVFGADLGVYLNQMAQSAPSASGIAAQAKVIVDRALLRGVIHIGDKMAGLAHQPLGKSGDQVLDQAQSWITALAERRVRNEPRMIRTVLAEFVDGVSQRSEGQDSAISTGIEELDRLLNGGFRPQQLIIIAGRPSMGKTALSSDIGLNISEQHSVLMFSMEVGSQEVAGRALANRGQVPLSKVMGRIDQNDKSAWDGVTHGCIRLDDVRFAIDDTPAITLLELRMKAKAWKRKHGLDVIIVDYIGLMSGGDGDKRTDQVGSYSRGLKALAKELGVTVIALAQLSRKSEERPDKRPILSDLRDSGEIEQDGDVVMLVHRPEMHKPDAPELRGYTEVLIRKQRSGALGDVHLMFDGPTAKFTRWIGPPPAAPETKSSGGGFGSKR</sequence>
<evidence type="ECO:0000256" key="4">
    <source>
        <dbReference type="ARBA" id="ARBA00022741"/>
    </source>
</evidence>
<evidence type="ECO:0000256" key="5">
    <source>
        <dbReference type="ARBA" id="ARBA00022801"/>
    </source>
</evidence>
<dbReference type="InterPro" id="IPR007694">
    <property type="entry name" value="DNA_helicase_DnaB-like_C"/>
</dbReference>
<dbReference type="CDD" id="cd00984">
    <property type="entry name" value="DnaB_C"/>
    <property type="match status" value="1"/>
</dbReference>
<keyword evidence="6 14" id="KW-0347">Helicase</keyword>
<dbReference type="PROSITE" id="PS51199">
    <property type="entry name" value="SF4_HELICASE"/>
    <property type="match status" value="1"/>
</dbReference>
<dbReference type="GO" id="GO:0016787">
    <property type="term" value="F:hydrolase activity"/>
    <property type="evidence" value="ECO:0007669"/>
    <property type="project" value="UniProtKB-KW"/>
</dbReference>
<evidence type="ECO:0000259" key="13">
    <source>
        <dbReference type="PROSITE" id="PS51199"/>
    </source>
</evidence>
<keyword evidence="5" id="KW-0378">Hydrolase</keyword>
<dbReference type="Pfam" id="PF03796">
    <property type="entry name" value="DnaB_C"/>
    <property type="match status" value="1"/>
</dbReference>